<comment type="caution">
    <text evidence="2">The sequence shown here is derived from an EMBL/GenBank/DDBJ whole genome shotgun (WGS) entry which is preliminary data.</text>
</comment>
<sequence length="291" mass="33403">MKKVHHHNPDKPGPEESQKPAKMAPSAFTVQMKRILSERLVKTRERIKKTDYLKHRASLLSALSTQLNLEEYSFEDDKPYLLDPKGKNQEAALDVTALDRYNEDIRYYRNVILQECRRFPKKAAISGRQLQVIATAISRLCRTAYYGTHKARMLASEIIPLLVWILNEDDLPYGLHVIVLRSIGELLYDSLELKKQFVEQNGVKVLCHLMINIPCNLNLSQIAVYVLAMAAIGCAEIIIEARKQRDIEEVVGEMAFEYYWIDWPVNFGIILQGLLFGPNSISPIVELFQFV</sequence>
<accession>A0A8J2J3H4</accession>
<feature type="region of interest" description="Disordered" evidence="1">
    <location>
        <begin position="1"/>
        <end position="25"/>
    </location>
</feature>
<proteinExistence type="predicted"/>
<evidence type="ECO:0000256" key="1">
    <source>
        <dbReference type="SAM" id="MobiDB-lite"/>
    </source>
</evidence>
<dbReference type="Proteomes" id="UP000708208">
    <property type="component" value="Unassembled WGS sequence"/>
</dbReference>
<dbReference type="AlphaFoldDB" id="A0A8J2J3H4"/>
<dbReference type="OrthoDB" id="10530690at2759"/>
<dbReference type="EMBL" id="CAJVCH010012683">
    <property type="protein sequence ID" value="CAG7673154.1"/>
    <property type="molecule type" value="Genomic_DNA"/>
</dbReference>
<evidence type="ECO:0000313" key="3">
    <source>
        <dbReference type="Proteomes" id="UP000708208"/>
    </source>
</evidence>
<feature type="compositionally biased region" description="Basic and acidic residues" evidence="1">
    <location>
        <begin position="7"/>
        <end position="19"/>
    </location>
</feature>
<evidence type="ECO:0000313" key="2">
    <source>
        <dbReference type="EMBL" id="CAG7673154.1"/>
    </source>
</evidence>
<organism evidence="2 3">
    <name type="scientific">Allacma fusca</name>
    <dbReference type="NCBI Taxonomy" id="39272"/>
    <lineage>
        <taxon>Eukaryota</taxon>
        <taxon>Metazoa</taxon>
        <taxon>Ecdysozoa</taxon>
        <taxon>Arthropoda</taxon>
        <taxon>Hexapoda</taxon>
        <taxon>Collembola</taxon>
        <taxon>Symphypleona</taxon>
        <taxon>Sminthuridae</taxon>
        <taxon>Allacma</taxon>
    </lineage>
</organism>
<name>A0A8J2J3H4_9HEXA</name>
<keyword evidence="3" id="KW-1185">Reference proteome</keyword>
<gene>
    <name evidence="2" type="ORF">AFUS01_LOCUS2215</name>
</gene>
<protein>
    <submittedName>
        <fullName evidence="2">Uncharacterized protein</fullName>
    </submittedName>
</protein>
<reference evidence="2" key="1">
    <citation type="submission" date="2021-06" db="EMBL/GenBank/DDBJ databases">
        <authorList>
            <person name="Hodson N. C."/>
            <person name="Mongue J. A."/>
            <person name="Jaron S. K."/>
        </authorList>
    </citation>
    <scope>NUCLEOTIDE SEQUENCE</scope>
</reference>